<accession>A0A9D5JZ14</accession>
<dbReference type="GO" id="GO:0008168">
    <property type="term" value="F:methyltransferase activity"/>
    <property type="evidence" value="ECO:0007669"/>
    <property type="project" value="UniProtKB-KW"/>
</dbReference>
<dbReference type="Proteomes" id="UP000649604">
    <property type="component" value="Unassembled WGS sequence"/>
</dbReference>
<feature type="domain" description="Methyltransferase small" evidence="1">
    <location>
        <begin position="37"/>
        <end position="129"/>
    </location>
</feature>
<evidence type="ECO:0000259" key="1">
    <source>
        <dbReference type="Pfam" id="PF05175"/>
    </source>
</evidence>
<dbReference type="GO" id="GO:0032259">
    <property type="term" value="P:methylation"/>
    <property type="evidence" value="ECO:0007669"/>
    <property type="project" value="UniProtKB-KW"/>
</dbReference>
<comment type="caution">
    <text evidence="2">The sequence shown here is derived from an EMBL/GenBank/DDBJ whole genome shotgun (WGS) entry which is preliminary data.</text>
</comment>
<dbReference type="PANTHER" id="PTHR47739">
    <property type="entry name" value="TRNA1(VAL) (ADENINE(37)-N6)-METHYLTRANSFERASE"/>
    <property type="match status" value="1"/>
</dbReference>
<keyword evidence="2" id="KW-0489">Methyltransferase</keyword>
<dbReference type="InterPro" id="IPR050210">
    <property type="entry name" value="tRNA_Adenine-N(6)_MTase"/>
</dbReference>
<dbReference type="InterPro" id="IPR007848">
    <property type="entry name" value="Small_mtfrase_dom"/>
</dbReference>
<dbReference type="SUPFAM" id="SSF53335">
    <property type="entry name" value="S-adenosyl-L-methionine-dependent methyltransferases"/>
    <property type="match status" value="1"/>
</dbReference>
<dbReference type="Gene3D" id="3.40.50.150">
    <property type="entry name" value="Vaccinia Virus protein VP39"/>
    <property type="match status" value="1"/>
</dbReference>
<keyword evidence="2" id="KW-0808">Transferase</keyword>
<gene>
    <name evidence="2" type="ORF">GF339_18525</name>
</gene>
<evidence type="ECO:0000313" key="2">
    <source>
        <dbReference type="EMBL" id="MBD3326586.1"/>
    </source>
</evidence>
<dbReference type="Pfam" id="PF05175">
    <property type="entry name" value="MTS"/>
    <property type="match status" value="1"/>
</dbReference>
<proteinExistence type="predicted"/>
<reference evidence="2" key="1">
    <citation type="submission" date="2019-11" db="EMBL/GenBank/DDBJ databases">
        <title>Microbial mats filling the niche in hypersaline microbial mats.</title>
        <authorList>
            <person name="Wong H.L."/>
            <person name="Macleod F.I."/>
            <person name="White R.A. III"/>
            <person name="Burns B.P."/>
        </authorList>
    </citation>
    <scope>NUCLEOTIDE SEQUENCE</scope>
    <source>
        <strain evidence="2">Rbin_158</strain>
    </source>
</reference>
<evidence type="ECO:0000313" key="3">
    <source>
        <dbReference type="Proteomes" id="UP000649604"/>
    </source>
</evidence>
<dbReference type="InterPro" id="IPR029063">
    <property type="entry name" value="SAM-dependent_MTases_sf"/>
</dbReference>
<dbReference type="EMBL" id="WJJP01000603">
    <property type="protein sequence ID" value="MBD3326586.1"/>
    <property type="molecule type" value="Genomic_DNA"/>
</dbReference>
<dbReference type="AlphaFoldDB" id="A0A9D5JZ14"/>
<sequence length="248" mass="27569">MPCVHDPETETLERLKIGGLQIVQPRHGYRFSLDAVLLADFMTVKPTDRLIDLGTGTGIIPLLTSALQPARAIVGLELQERLAVLARRNVQLNALEEWITIVQGDLKRVNDLFHAGEFDVLCSNPPYRRLGSGRLNPVSEQAVARHEIACELEALLAACCYLLKSGGKAFFIYLAERLSEFLCGLRGHQLEAKTLRCIHSSVDAPATLVLLEAQKQARPGVTILPPLVLYRRENVYSEEAKRILHEDS</sequence>
<dbReference type="CDD" id="cd02440">
    <property type="entry name" value="AdoMet_MTases"/>
    <property type="match status" value="1"/>
</dbReference>
<protein>
    <submittedName>
        <fullName evidence="2">Methyltransferase</fullName>
    </submittedName>
</protein>
<name>A0A9D5JZ14_9BACT</name>
<organism evidence="2 3">
    <name type="scientific">candidate division KSB3 bacterium</name>
    <dbReference type="NCBI Taxonomy" id="2044937"/>
    <lineage>
        <taxon>Bacteria</taxon>
        <taxon>candidate division KSB3</taxon>
    </lineage>
</organism>
<dbReference type="PANTHER" id="PTHR47739:SF1">
    <property type="entry name" value="TRNA1(VAL) (ADENINE(37)-N6)-METHYLTRANSFERASE"/>
    <property type="match status" value="1"/>
</dbReference>